<proteinExistence type="predicted"/>
<evidence type="ECO:0000313" key="2">
    <source>
        <dbReference type="Proteomes" id="UP001470230"/>
    </source>
</evidence>
<name>A0ABR2JQX4_9EUKA</name>
<comment type="caution">
    <text evidence="1">The sequence shown here is derived from an EMBL/GenBank/DDBJ whole genome shotgun (WGS) entry which is preliminary data.</text>
</comment>
<reference evidence="1 2" key="1">
    <citation type="submission" date="2024-04" db="EMBL/GenBank/DDBJ databases">
        <title>Tritrichomonas musculus Genome.</title>
        <authorList>
            <person name="Alves-Ferreira E."/>
            <person name="Grigg M."/>
            <person name="Lorenzi H."/>
            <person name="Galac M."/>
        </authorList>
    </citation>
    <scope>NUCLEOTIDE SEQUENCE [LARGE SCALE GENOMIC DNA]</scope>
    <source>
        <strain evidence="1 2">EAF2021</strain>
    </source>
</reference>
<evidence type="ECO:0008006" key="3">
    <source>
        <dbReference type="Google" id="ProtNLM"/>
    </source>
</evidence>
<evidence type="ECO:0000313" key="1">
    <source>
        <dbReference type="EMBL" id="KAK8881094.1"/>
    </source>
</evidence>
<dbReference type="EMBL" id="JAPFFF010000010">
    <property type="protein sequence ID" value="KAK8881094.1"/>
    <property type="molecule type" value="Genomic_DNA"/>
</dbReference>
<keyword evidence="2" id="KW-1185">Reference proteome</keyword>
<gene>
    <name evidence="1" type="ORF">M9Y10_003822</name>
</gene>
<organism evidence="1 2">
    <name type="scientific">Tritrichomonas musculus</name>
    <dbReference type="NCBI Taxonomy" id="1915356"/>
    <lineage>
        <taxon>Eukaryota</taxon>
        <taxon>Metamonada</taxon>
        <taxon>Parabasalia</taxon>
        <taxon>Tritrichomonadida</taxon>
        <taxon>Tritrichomonadidae</taxon>
        <taxon>Tritrichomonas</taxon>
    </lineage>
</organism>
<protein>
    <recommendedName>
        <fullName evidence="3">DDE-1 domain-containing protein</fullName>
    </recommendedName>
</protein>
<accession>A0ABR2JQX4</accession>
<dbReference type="Proteomes" id="UP001470230">
    <property type="component" value="Unassembled WGS sequence"/>
</dbReference>
<sequence length="114" mass="13440">MIFLTKKVRFDWENHTPQTLSHISNWIYVNFNKIVKNNTLAHMIARLEITKIIPGYPSESKRIEVPLELIEEYYINLQQILLPRIPSAFVLNVDESGFQEWTDKKCEKVVVPLI</sequence>